<keyword evidence="2" id="KW-0472">Membrane</keyword>
<gene>
    <name evidence="3" type="ORF">F7Q93_22750</name>
</gene>
<keyword evidence="2" id="KW-1133">Transmembrane helix</keyword>
<feature type="compositionally biased region" description="Basic and acidic residues" evidence="1">
    <location>
        <begin position="170"/>
        <end position="186"/>
    </location>
</feature>
<sequence>MAIQWDGRTGDERFATRIASVVIVSAVISTACSYAVFKMQAPATVKPNTGEITKLQSETAGLEASLRDQIAETAALRREMAVLTSDNGIIARLVGHIKTLREQNQMLSEIVTRSGNTAPDMGERFPANGLAASGMDGAAMTEQNVASPTRLMVVTPPQKKEAEPQPAPAKETKAEPSDKPETKDGV</sequence>
<feature type="region of interest" description="Disordered" evidence="1">
    <location>
        <begin position="144"/>
        <end position="186"/>
    </location>
</feature>
<protein>
    <submittedName>
        <fullName evidence="3">Uncharacterized protein</fullName>
    </submittedName>
</protein>
<evidence type="ECO:0000256" key="1">
    <source>
        <dbReference type="SAM" id="MobiDB-lite"/>
    </source>
</evidence>
<dbReference type="AlphaFoldDB" id="A0A643ETF4"/>
<dbReference type="RefSeq" id="WP_128095000.1">
    <property type="nucleotide sequence ID" value="NZ_JBHEEN010000017.1"/>
</dbReference>
<accession>A0A643ETF4</accession>
<comment type="caution">
    <text evidence="3">The sequence shown here is derived from an EMBL/GenBank/DDBJ whole genome shotgun (WGS) entry which is preliminary data.</text>
</comment>
<keyword evidence="2" id="KW-0812">Transmembrane</keyword>
<organism evidence="3">
    <name type="scientific">Brucella pituitosa</name>
    <dbReference type="NCBI Taxonomy" id="571256"/>
    <lineage>
        <taxon>Bacteria</taxon>
        <taxon>Pseudomonadati</taxon>
        <taxon>Pseudomonadota</taxon>
        <taxon>Alphaproteobacteria</taxon>
        <taxon>Hyphomicrobiales</taxon>
        <taxon>Brucellaceae</taxon>
        <taxon>Brucella/Ochrobactrum group</taxon>
        <taxon>Brucella</taxon>
    </lineage>
</organism>
<dbReference type="EMBL" id="VZPE01000015">
    <property type="protein sequence ID" value="KAB0565882.1"/>
    <property type="molecule type" value="Genomic_DNA"/>
</dbReference>
<name>A0A643ETF4_9HYPH</name>
<evidence type="ECO:0000313" key="3">
    <source>
        <dbReference type="EMBL" id="KAB0565882.1"/>
    </source>
</evidence>
<reference evidence="3" key="1">
    <citation type="submission" date="2019-09" db="EMBL/GenBank/DDBJ databases">
        <title>Draft genome sequences of 48 bacterial type strains from the CCUG.</title>
        <authorList>
            <person name="Tunovic T."/>
            <person name="Pineiro-Iglesias B."/>
            <person name="Unosson C."/>
            <person name="Inganas E."/>
            <person name="Ohlen M."/>
            <person name="Cardew S."/>
            <person name="Jensie-Markopoulos S."/>
            <person name="Salva-Serra F."/>
            <person name="Jaen-Luchoro D."/>
            <person name="Karlsson R."/>
            <person name="Svensson-Stadler L."/>
            <person name="Chun J."/>
            <person name="Moore E."/>
        </authorList>
    </citation>
    <scope>NUCLEOTIDE SEQUENCE</scope>
    <source>
        <strain evidence="3">CCUG 50899</strain>
    </source>
</reference>
<proteinExistence type="predicted"/>
<feature type="transmembrane region" description="Helical" evidence="2">
    <location>
        <begin position="14"/>
        <end position="37"/>
    </location>
</feature>
<evidence type="ECO:0000256" key="2">
    <source>
        <dbReference type="SAM" id="Phobius"/>
    </source>
</evidence>